<protein>
    <submittedName>
        <fullName evidence="5">Transposase</fullName>
    </submittedName>
</protein>
<dbReference type="PANTHER" id="PTHR33678:SF1">
    <property type="entry name" value="BLL1576 PROTEIN"/>
    <property type="match status" value="1"/>
</dbReference>
<dbReference type="Proteomes" id="UP000245812">
    <property type="component" value="Unassembled WGS sequence"/>
</dbReference>
<name>A0A316HQT5_9GAMM</name>
<comment type="caution">
    <text evidence="5">The sequence shown here is derived from an EMBL/GenBank/DDBJ whole genome shotgun (WGS) entry which is preliminary data.</text>
</comment>
<evidence type="ECO:0000259" key="3">
    <source>
        <dbReference type="Pfam" id="PF13007"/>
    </source>
</evidence>
<evidence type="ECO:0000259" key="4">
    <source>
        <dbReference type="Pfam" id="PF13817"/>
    </source>
</evidence>
<evidence type="ECO:0000313" key="6">
    <source>
        <dbReference type="Proteomes" id="UP000245812"/>
    </source>
</evidence>
<sequence>MDRAALNAISDVQTLRAMVLEQQARMASHEQTIAHHEQAIAERDHAIAFKDAKISKLTHEIARLRRVQFAAKSERMDPAQRELFDETMAADIAALERELDALREPARPAHRPASKPVRRPLPPELPRIETIHEPASCDCATCGAALVKIGEHVSEKLDVEPMRFFVHRDVHPQYACRHCETIVAEPVAPAILDRGIAAPGLLAQVVIQKYTDHLPLYRQEAIFARAGLPLSRTTLAEWIGAVGVALQPLVDVLRARLLQSPVLHADETPVAQLDPGAGKTRRAYLFAYRRPGTQPIVVFDYCASRAGKHAAAFLDPWRGALMVDDYSGYKALFAAGVTELACWAHARRTFVDAHKASGSPLAREAIERIGELYVIEAKLRNLDDDARLRERRKHLAPRLETFKRWLDDLQPKVLGNSGLRRAVDYTRRRWSALARLLDDGAWPIDNNPIEHVIRPIAVGRKNWLFAGSESAGRRAAALMSLLATAKANGLEPHAWLTDVLTRLPTTKDRDINSLLPLA</sequence>
<dbReference type="Pfam" id="PF13005">
    <property type="entry name" value="zf-IS66"/>
    <property type="match status" value="1"/>
</dbReference>
<gene>
    <name evidence="5" type="ORF">C7456_1331</name>
</gene>
<dbReference type="PANTHER" id="PTHR33678">
    <property type="entry name" value="BLL1576 PROTEIN"/>
    <property type="match status" value="1"/>
</dbReference>
<feature type="domain" description="Transposase IS66 zinc-finger binding" evidence="2">
    <location>
        <begin position="137"/>
        <end position="180"/>
    </location>
</feature>
<feature type="domain" description="Transposase IS66 C-terminal" evidence="4">
    <location>
        <begin position="480"/>
        <end position="516"/>
    </location>
</feature>
<feature type="domain" description="Transposase TnpC homeodomain" evidence="3">
    <location>
        <begin position="57"/>
        <end position="129"/>
    </location>
</feature>
<dbReference type="AlphaFoldDB" id="A0A316HQT5"/>
<dbReference type="InterPro" id="IPR024463">
    <property type="entry name" value="Transposase_TnpC_homeodom"/>
</dbReference>
<evidence type="ECO:0000313" key="5">
    <source>
        <dbReference type="EMBL" id="PWK80635.1"/>
    </source>
</evidence>
<feature type="domain" description="Transposase IS66 central" evidence="1">
    <location>
        <begin position="194"/>
        <end position="473"/>
    </location>
</feature>
<dbReference type="Pfam" id="PF13817">
    <property type="entry name" value="DDE_Tnp_IS66_C"/>
    <property type="match status" value="1"/>
</dbReference>
<evidence type="ECO:0000259" key="2">
    <source>
        <dbReference type="Pfam" id="PF13005"/>
    </source>
</evidence>
<organism evidence="5 6">
    <name type="scientific">Fulvimonas soli</name>
    <dbReference type="NCBI Taxonomy" id="155197"/>
    <lineage>
        <taxon>Bacteria</taxon>
        <taxon>Pseudomonadati</taxon>
        <taxon>Pseudomonadota</taxon>
        <taxon>Gammaproteobacteria</taxon>
        <taxon>Lysobacterales</taxon>
        <taxon>Rhodanobacteraceae</taxon>
        <taxon>Fulvimonas</taxon>
    </lineage>
</organism>
<dbReference type="RefSeq" id="WP_109724924.1">
    <property type="nucleotide sequence ID" value="NZ_MSZV01000088.1"/>
</dbReference>
<dbReference type="EMBL" id="QGHC01000033">
    <property type="protein sequence ID" value="PWK80635.1"/>
    <property type="molecule type" value="Genomic_DNA"/>
</dbReference>
<dbReference type="Pfam" id="PF13007">
    <property type="entry name" value="LZ_Tnp_IS66"/>
    <property type="match status" value="1"/>
</dbReference>
<dbReference type="OrthoDB" id="5935476at2"/>
<evidence type="ECO:0000259" key="1">
    <source>
        <dbReference type="Pfam" id="PF03050"/>
    </source>
</evidence>
<dbReference type="InterPro" id="IPR039552">
    <property type="entry name" value="IS66_C"/>
</dbReference>
<reference evidence="5 6" key="1">
    <citation type="submission" date="2018-05" db="EMBL/GenBank/DDBJ databases">
        <title>Genomic Encyclopedia of Type Strains, Phase IV (KMG-IV): sequencing the most valuable type-strain genomes for metagenomic binning, comparative biology and taxonomic classification.</title>
        <authorList>
            <person name="Goeker M."/>
        </authorList>
    </citation>
    <scope>NUCLEOTIDE SEQUENCE [LARGE SCALE GENOMIC DNA]</scope>
    <source>
        <strain evidence="5 6">DSM 14263</strain>
    </source>
</reference>
<dbReference type="InterPro" id="IPR024474">
    <property type="entry name" value="Znf_dom_IS66"/>
</dbReference>
<dbReference type="Pfam" id="PF03050">
    <property type="entry name" value="DDE_Tnp_IS66"/>
    <property type="match status" value="1"/>
</dbReference>
<proteinExistence type="predicted"/>
<dbReference type="InterPro" id="IPR004291">
    <property type="entry name" value="Transposase_IS66_central"/>
</dbReference>
<dbReference type="InterPro" id="IPR052344">
    <property type="entry name" value="Transposase-related"/>
</dbReference>
<keyword evidence="6" id="KW-1185">Reference proteome</keyword>
<dbReference type="NCBIfam" id="NF033517">
    <property type="entry name" value="transpos_IS66"/>
    <property type="match status" value="1"/>
</dbReference>
<accession>A0A316HQT5</accession>